<evidence type="ECO:0000256" key="4">
    <source>
        <dbReference type="ARBA" id="ARBA00023163"/>
    </source>
</evidence>
<accession>A0A933RZV8</accession>
<feature type="domain" description="RNA polymerase sigma factor 70 region 4 type 2" evidence="6">
    <location>
        <begin position="118"/>
        <end position="168"/>
    </location>
</feature>
<dbReference type="Pfam" id="PF04542">
    <property type="entry name" value="Sigma70_r2"/>
    <property type="match status" value="1"/>
</dbReference>
<evidence type="ECO:0000259" key="6">
    <source>
        <dbReference type="Pfam" id="PF08281"/>
    </source>
</evidence>
<dbReference type="EMBL" id="JACRJB010000052">
    <property type="protein sequence ID" value="MBI5131244.1"/>
    <property type="molecule type" value="Genomic_DNA"/>
</dbReference>
<protein>
    <submittedName>
        <fullName evidence="7">Sigma-70 family RNA polymerase sigma factor</fullName>
    </submittedName>
</protein>
<dbReference type="InterPro" id="IPR039425">
    <property type="entry name" value="RNA_pol_sigma-70-like"/>
</dbReference>
<dbReference type="PANTHER" id="PTHR43133:SF25">
    <property type="entry name" value="RNA POLYMERASE SIGMA FACTOR RFAY-RELATED"/>
    <property type="match status" value="1"/>
</dbReference>
<dbReference type="Pfam" id="PF08281">
    <property type="entry name" value="Sigma70_r4_2"/>
    <property type="match status" value="1"/>
</dbReference>
<name>A0A933RZV8_RHOPL</name>
<dbReference type="GO" id="GO:0006352">
    <property type="term" value="P:DNA-templated transcription initiation"/>
    <property type="evidence" value="ECO:0007669"/>
    <property type="project" value="InterPro"/>
</dbReference>
<reference evidence="7" key="1">
    <citation type="submission" date="2020-07" db="EMBL/GenBank/DDBJ databases">
        <title>Huge and variable diversity of episymbiotic CPR bacteria and DPANN archaea in groundwater ecosystems.</title>
        <authorList>
            <person name="He C.Y."/>
            <person name="Keren R."/>
            <person name="Whittaker M."/>
            <person name="Farag I.F."/>
            <person name="Doudna J."/>
            <person name="Cate J.H.D."/>
            <person name="Banfield J.F."/>
        </authorList>
    </citation>
    <scope>NUCLEOTIDE SEQUENCE</scope>
    <source>
        <strain evidence="7">NC_groundwater_1818_Pr3_B-0.1um_66_35</strain>
    </source>
</reference>
<dbReference type="InterPro" id="IPR007627">
    <property type="entry name" value="RNA_pol_sigma70_r2"/>
</dbReference>
<gene>
    <name evidence="7" type="ORF">HZA66_17530</name>
</gene>
<keyword evidence="2" id="KW-0805">Transcription regulation</keyword>
<evidence type="ECO:0000256" key="3">
    <source>
        <dbReference type="ARBA" id="ARBA00023082"/>
    </source>
</evidence>
<proteinExistence type="inferred from homology"/>
<keyword evidence="3" id="KW-0731">Sigma factor</keyword>
<sequence length="191" mass="20618">MSAGFALDFIERVVALRLALRRQATYWIGTRGQLGSPDDFVQDTIVTALRSADRFEDDNLSGWLVAILRGHIRNARRRAAVRVCVPLSPPCSEDNEDGGEFDLPVAASQETALELGDVVAALRTLSEADQQVIVLARVDGLSHEQIATRLGLQVGTVYARLSRATARLRAAYDAEPAAAPTPACAMHPRAA</sequence>
<comment type="similarity">
    <text evidence="1">Belongs to the sigma-70 factor family. ECF subfamily.</text>
</comment>
<dbReference type="CDD" id="cd06171">
    <property type="entry name" value="Sigma70_r4"/>
    <property type="match status" value="1"/>
</dbReference>
<dbReference type="Gene3D" id="1.10.10.10">
    <property type="entry name" value="Winged helix-like DNA-binding domain superfamily/Winged helix DNA-binding domain"/>
    <property type="match status" value="1"/>
</dbReference>
<dbReference type="InterPro" id="IPR013325">
    <property type="entry name" value="RNA_pol_sigma_r2"/>
</dbReference>
<organism evidence="7 8">
    <name type="scientific">Rhodopseudomonas palustris</name>
    <dbReference type="NCBI Taxonomy" id="1076"/>
    <lineage>
        <taxon>Bacteria</taxon>
        <taxon>Pseudomonadati</taxon>
        <taxon>Pseudomonadota</taxon>
        <taxon>Alphaproteobacteria</taxon>
        <taxon>Hyphomicrobiales</taxon>
        <taxon>Nitrobacteraceae</taxon>
        <taxon>Rhodopseudomonas</taxon>
    </lineage>
</organism>
<feature type="domain" description="RNA polymerase sigma-70 region 2" evidence="5">
    <location>
        <begin position="32"/>
        <end position="80"/>
    </location>
</feature>
<dbReference type="Proteomes" id="UP000782519">
    <property type="component" value="Unassembled WGS sequence"/>
</dbReference>
<dbReference type="NCBIfam" id="TIGR02937">
    <property type="entry name" value="sigma70-ECF"/>
    <property type="match status" value="1"/>
</dbReference>
<dbReference type="SUPFAM" id="SSF88946">
    <property type="entry name" value="Sigma2 domain of RNA polymerase sigma factors"/>
    <property type="match status" value="1"/>
</dbReference>
<dbReference type="InterPro" id="IPR036388">
    <property type="entry name" value="WH-like_DNA-bd_sf"/>
</dbReference>
<evidence type="ECO:0000313" key="8">
    <source>
        <dbReference type="Proteomes" id="UP000782519"/>
    </source>
</evidence>
<keyword evidence="4" id="KW-0804">Transcription</keyword>
<evidence type="ECO:0000313" key="7">
    <source>
        <dbReference type="EMBL" id="MBI5131244.1"/>
    </source>
</evidence>
<dbReference type="SUPFAM" id="SSF88659">
    <property type="entry name" value="Sigma3 and sigma4 domains of RNA polymerase sigma factors"/>
    <property type="match status" value="1"/>
</dbReference>
<evidence type="ECO:0000259" key="5">
    <source>
        <dbReference type="Pfam" id="PF04542"/>
    </source>
</evidence>
<dbReference type="GO" id="GO:0003677">
    <property type="term" value="F:DNA binding"/>
    <property type="evidence" value="ECO:0007669"/>
    <property type="project" value="InterPro"/>
</dbReference>
<dbReference type="GO" id="GO:0016987">
    <property type="term" value="F:sigma factor activity"/>
    <property type="evidence" value="ECO:0007669"/>
    <property type="project" value="UniProtKB-KW"/>
</dbReference>
<dbReference type="InterPro" id="IPR013249">
    <property type="entry name" value="RNA_pol_sigma70_r4_t2"/>
</dbReference>
<evidence type="ECO:0000256" key="2">
    <source>
        <dbReference type="ARBA" id="ARBA00023015"/>
    </source>
</evidence>
<dbReference type="InterPro" id="IPR013324">
    <property type="entry name" value="RNA_pol_sigma_r3/r4-like"/>
</dbReference>
<comment type="caution">
    <text evidence="7">The sequence shown here is derived from an EMBL/GenBank/DDBJ whole genome shotgun (WGS) entry which is preliminary data.</text>
</comment>
<dbReference type="InterPro" id="IPR014284">
    <property type="entry name" value="RNA_pol_sigma-70_dom"/>
</dbReference>
<dbReference type="AlphaFoldDB" id="A0A933RZV8"/>
<dbReference type="PANTHER" id="PTHR43133">
    <property type="entry name" value="RNA POLYMERASE ECF-TYPE SIGMA FACTO"/>
    <property type="match status" value="1"/>
</dbReference>
<dbReference type="Gene3D" id="1.10.1740.10">
    <property type="match status" value="1"/>
</dbReference>
<evidence type="ECO:0000256" key="1">
    <source>
        <dbReference type="ARBA" id="ARBA00010641"/>
    </source>
</evidence>